<dbReference type="Proteomes" id="UP000039324">
    <property type="component" value="Unassembled WGS sequence"/>
</dbReference>
<proteinExistence type="predicted"/>
<dbReference type="EMBL" id="CDSF01000077">
    <property type="protein sequence ID" value="CEO96886.1"/>
    <property type="molecule type" value="Genomic_DNA"/>
</dbReference>
<evidence type="ECO:0000313" key="5">
    <source>
        <dbReference type="Proteomes" id="UP000290189"/>
    </source>
</evidence>
<dbReference type="EMBL" id="OVEO01000019">
    <property type="protein sequence ID" value="SPR01844.1"/>
    <property type="molecule type" value="Genomic_DNA"/>
</dbReference>
<organism evidence="2 4">
    <name type="scientific">Plasmodiophora brassicae</name>
    <name type="common">Clubroot disease agent</name>
    <dbReference type="NCBI Taxonomy" id="37360"/>
    <lineage>
        <taxon>Eukaryota</taxon>
        <taxon>Sar</taxon>
        <taxon>Rhizaria</taxon>
        <taxon>Endomyxa</taxon>
        <taxon>Phytomyxea</taxon>
        <taxon>Plasmodiophorida</taxon>
        <taxon>Plasmodiophoridae</taxon>
        <taxon>Plasmodiophora</taxon>
    </lineage>
</organism>
<evidence type="ECO:0000256" key="1">
    <source>
        <dbReference type="SAM" id="SignalP"/>
    </source>
</evidence>
<keyword evidence="3" id="KW-0496">Mitochondrion</keyword>
<sequence length="501" mass="56194">MTPVHLIVALLLIIVLLSSVYVKRPQYLTGSIGPRLRIAGRPRLLLRPAPPTPSPAFLHACAQSYQRLLELSQEQFTRAQKTRYWYPWTPARPDFNATIVAWHDERRSSNLSLASDDDVALFTEIARTGTCTNSDRVAFLTHSNISLPIVPSSSSLLTRLSIPSFGSLRNRFRAQPVAPYEDVDAYRALRDLCLATHKTKWNPFAPRIPSTFDEAFQQWNTTWTARLQHELRPEAQAIEQLRQLFNTGSCDDRRPIARLTSSSFLAPSCTDLLHELHVSARQAFEAGTHLEWTTLDQFDSAHGEECALSPADFNLFAEVASSGNCDDPDRYKALTGVSPDYMAPDRPDVPRTWRDRLGNLHARLPQWTRAITNPYEYVQDRVETVPVVRNMRTWYNRVVNAVNRTGNVIRSPGHALRGVQEAFVKGNLATKTKIVMTAILAGGLSAELAVLSGKKAYRIVRSVSRPLKSKTVWIPAAVLSSMFVASKMCNATSSLRWACSR</sequence>
<name>A0A0G4INR8_PLABS</name>
<feature type="signal peptide" evidence="1">
    <location>
        <begin position="1"/>
        <end position="22"/>
    </location>
</feature>
<evidence type="ECO:0000313" key="2">
    <source>
        <dbReference type="EMBL" id="CEO96886.1"/>
    </source>
</evidence>
<dbReference type="AlphaFoldDB" id="A0A0G4INR8"/>
<gene>
    <name evidence="2" type="ORF">PBRA_005490</name>
    <name evidence="3" type="ORF">PLBR_LOCUS9059</name>
</gene>
<keyword evidence="1" id="KW-0732">Signal</keyword>
<protein>
    <submittedName>
        <fullName evidence="2">Uncharacterized protein</fullName>
    </submittedName>
</protein>
<evidence type="ECO:0000313" key="3">
    <source>
        <dbReference type="EMBL" id="SPR01844.1"/>
    </source>
</evidence>
<accession>A0A0G4INR8</accession>
<dbReference type="Proteomes" id="UP000290189">
    <property type="component" value="Unassembled WGS sequence"/>
</dbReference>
<geneLocation type="mitochondrion" evidence="3"/>
<feature type="chain" id="PRO_5035990702" evidence="1">
    <location>
        <begin position="23"/>
        <end position="501"/>
    </location>
</feature>
<keyword evidence="4" id="KW-1185">Reference proteome</keyword>
<reference evidence="3 5" key="2">
    <citation type="submission" date="2018-03" db="EMBL/GenBank/DDBJ databases">
        <authorList>
            <person name="Fogelqvist J."/>
        </authorList>
    </citation>
    <scope>NUCLEOTIDE SEQUENCE [LARGE SCALE GENOMIC DNA]</scope>
</reference>
<reference evidence="2 4" key="1">
    <citation type="submission" date="2015-02" db="EMBL/GenBank/DDBJ databases">
        <authorList>
            <person name="Chooi Y.-H."/>
        </authorList>
    </citation>
    <scope>NUCLEOTIDE SEQUENCE [LARGE SCALE GENOMIC DNA]</scope>
    <source>
        <strain evidence="2">E3</strain>
    </source>
</reference>
<evidence type="ECO:0000313" key="4">
    <source>
        <dbReference type="Proteomes" id="UP000039324"/>
    </source>
</evidence>